<dbReference type="Ensembl" id="ENSAPET00000029889.1">
    <property type="protein sequence ID" value="ENSAPEP00000029114.1"/>
    <property type="gene ID" value="ENSAPEG00000020682.1"/>
</dbReference>
<comment type="function">
    <text evidence="17">Cleaves 'Lys-63'-linked poly-ubiquitin chains, and with lesser efficiency 'Lys-48'-linked poly-ubiquitin chains (in vitro). May act as a deubiquitinating enzyme.</text>
</comment>
<accession>A0A3P8TVL0</accession>
<reference evidence="23" key="2">
    <citation type="submission" date="2025-09" db="UniProtKB">
        <authorList>
            <consortium name="Ensembl"/>
        </authorList>
    </citation>
    <scope>IDENTIFICATION</scope>
</reference>
<evidence type="ECO:0000256" key="4">
    <source>
        <dbReference type="ARBA" id="ARBA00012759"/>
    </source>
</evidence>
<dbReference type="GO" id="GO:0005829">
    <property type="term" value="C:cytosol"/>
    <property type="evidence" value="ECO:0007669"/>
    <property type="project" value="UniProtKB-SubCell"/>
</dbReference>
<evidence type="ECO:0000256" key="20">
    <source>
        <dbReference type="PROSITE-ProRule" id="PRU00331"/>
    </source>
</evidence>
<evidence type="ECO:0000256" key="9">
    <source>
        <dbReference type="ARBA" id="ARBA00022786"/>
    </source>
</evidence>
<evidence type="ECO:0000256" key="7">
    <source>
        <dbReference type="ARBA" id="ARBA00022553"/>
    </source>
</evidence>
<organism evidence="23 24">
    <name type="scientific">Amphiprion percula</name>
    <name type="common">Orange clownfish</name>
    <name type="synonym">Lutjanus percula</name>
    <dbReference type="NCBI Taxonomy" id="161767"/>
    <lineage>
        <taxon>Eukaryota</taxon>
        <taxon>Metazoa</taxon>
        <taxon>Chordata</taxon>
        <taxon>Craniata</taxon>
        <taxon>Vertebrata</taxon>
        <taxon>Euteleostomi</taxon>
        <taxon>Actinopterygii</taxon>
        <taxon>Neopterygii</taxon>
        <taxon>Teleostei</taxon>
        <taxon>Neoteleostei</taxon>
        <taxon>Acanthomorphata</taxon>
        <taxon>Ovalentaria</taxon>
        <taxon>Pomacentridae</taxon>
        <taxon>Amphiprion</taxon>
    </lineage>
</organism>
<keyword evidence="12" id="KW-0472">Membrane</keyword>
<evidence type="ECO:0000256" key="11">
    <source>
        <dbReference type="ARBA" id="ARBA00022843"/>
    </source>
</evidence>
<dbReference type="Pfam" id="PF02099">
    <property type="entry name" value="Josephin"/>
    <property type="match status" value="1"/>
</dbReference>
<evidence type="ECO:0000256" key="15">
    <source>
        <dbReference type="ARBA" id="ARBA00040589"/>
    </source>
</evidence>
<protein>
    <recommendedName>
        <fullName evidence="15">Josephin-1</fullName>
        <ecNumber evidence="4">3.4.19.12</ecNumber>
    </recommendedName>
    <alternativeName>
        <fullName evidence="16">Josephin domain-containing protein 1</fullName>
    </alternativeName>
    <alternativeName>
        <fullName evidence="19">Josephin domain-containing protein 2</fullName>
    </alternativeName>
    <alternativeName>
        <fullName evidence="18">Josephin-2</fullName>
    </alternativeName>
</protein>
<keyword evidence="5" id="KW-1003">Cell membrane</keyword>
<evidence type="ECO:0000259" key="22">
    <source>
        <dbReference type="PROSITE" id="PS50957"/>
    </source>
</evidence>
<dbReference type="OMA" id="PPHIYHE"/>
<dbReference type="FunFam" id="3.90.70.40:FF:000003">
    <property type="entry name" value="josephin-2 isoform X1"/>
    <property type="match status" value="1"/>
</dbReference>
<evidence type="ECO:0000256" key="8">
    <source>
        <dbReference type="ARBA" id="ARBA00022670"/>
    </source>
</evidence>
<evidence type="ECO:0000313" key="24">
    <source>
        <dbReference type="Proteomes" id="UP000265080"/>
    </source>
</evidence>
<dbReference type="EC" id="3.4.19.12" evidence="4"/>
<comment type="catalytic activity">
    <reaction evidence="1">
        <text>Thiol-dependent hydrolysis of ester, thioester, amide, peptide and isopeptide bonds formed by the C-terminal Gly of ubiquitin (a 76-residue protein attached to proteins as an intracellular targeting signal).</text>
        <dbReference type="EC" id="3.4.19.12"/>
    </reaction>
</comment>
<evidence type="ECO:0000256" key="18">
    <source>
        <dbReference type="ARBA" id="ARBA00069892"/>
    </source>
</evidence>
<comment type="subcellular location">
    <subcellularLocation>
        <location evidence="2">Cell membrane</location>
    </subcellularLocation>
    <subcellularLocation>
        <location evidence="3">Cytoplasm</location>
        <location evidence="3">Cytosol</location>
    </subcellularLocation>
</comment>
<dbReference type="GeneTree" id="ENSGT00390000009228"/>
<evidence type="ECO:0000256" key="5">
    <source>
        <dbReference type="ARBA" id="ARBA00022475"/>
    </source>
</evidence>
<dbReference type="SMART" id="SM01246">
    <property type="entry name" value="Josephin"/>
    <property type="match status" value="1"/>
</dbReference>
<evidence type="ECO:0000313" key="23">
    <source>
        <dbReference type="Ensembl" id="ENSAPEP00000029114.1"/>
    </source>
</evidence>
<comment type="function">
    <text evidence="13">Deubiquitinates monoubiquitinated probes (in vitro). When ubiquitinated, cleaves 'Lys-63'-linked and 'Lys-48'-linked poly-ubiquitin chains (in vitro), hence may act as a deubiquitinating enzyme. May increase macropinocytosis and suppress clathrin- and caveolae-mediated endocytosis. May enhance membrane dynamics and cell motility independently of its catalytic activity.</text>
</comment>
<evidence type="ECO:0000256" key="13">
    <source>
        <dbReference type="ARBA" id="ARBA00037708"/>
    </source>
</evidence>
<keyword evidence="10 20" id="KW-0378">Hydrolase</keyword>
<feature type="region of interest" description="Disordered" evidence="21">
    <location>
        <begin position="1"/>
        <end position="20"/>
    </location>
</feature>
<evidence type="ECO:0000256" key="14">
    <source>
        <dbReference type="ARBA" id="ARBA00038710"/>
    </source>
</evidence>
<dbReference type="InterPro" id="IPR006155">
    <property type="entry name" value="Josephin"/>
</dbReference>
<feature type="compositionally biased region" description="Pro residues" evidence="21">
    <location>
        <begin position="51"/>
        <end position="60"/>
    </location>
</feature>
<proteinExistence type="predicted"/>
<keyword evidence="24" id="KW-1185">Reference proteome</keyword>
<dbReference type="Gene3D" id="3.90.70.40">
    <property type="match status" value="1"/>
</dbReference>
<dbReference type="PANTHER" id="PTHR13291">
    <property type="entry name" value="JOSEPHIN 1, 2"/>
    <property type="match status" value="1"/>
</dbReference>
<evidence type="ECO:0000256" key="17">
    <source>
        <dbReference type="ARBA" id="ARBA00058284"/>
    </source>
</evidence>
<dbReference type="PROSITE" id="PS50957">
    <property type="entry name" value="JOSEPHIN"/>
    <property type="match status" value="1"/>
</dbReference>
<evidence type="ECO:0000256" key="19">
    <source>
        <dbReference type="ARBA" id="ARBA00077222"/>
    </source>
</evidence>
<evidence type="ECO:0000256" key="21">
    <source>
        <dbReference type="SAM" id="MobiDB-lite"/>
    </source>
</evidence>
<dbReference type="GO" id="GO:0004843">
    <property type="term" value="F:cysteine-type deubiquitinase activity"/>
    <property type="evidence" value="ECO:0007669"/>
    <property type="project" value="UniProtKB-EC"/>
</dbReference>
<evidence type="ECO:0000256" key="6">
    <source>
        <dbReference type="ARBA" id="ARBA00022490"/>
    </source>
</evidence>
<feature type="active site" evidence="20">
    <location>
        <position position="74"/>
    </location>
</feature>
<dbReference type="AlphaFoldDB" id="A0A3P8TVL0"/>
<dbReference type="GO" id="GO:0016579">
    <property type="term" value="P:protein deubiquitination"/>
    <property type="evidence" value="ECO:0007669"/>
    <property type="project" value="InterPro"/>
</dbReference>
<evidence type="ECO:0000256" key="2">
    <source>
        <dbReference type="ARBA" id="ARBA00004236"/>
    </source>
</evidence>
<feature type="active site" evidence="20">
    <location>
        <position position="177"/>
    </location>
</feature>
<keyword evidence="6" id="KW-0963">Cytoplasm</keyword>
<sequence>MGSAPYPAGEWKGKGRGGLQELGCMPWKVSKQKGGGGEVVDLSSSSSSLTPPAPPQPSLRPPAIYHEKQRRELCALHALNNVFQDGTAFSRDTLQEIYQRLSPSTMVTPHKKSMLGNGNYDVNVIMAALQTRGFEAVWWDKRRDVGSIELSNVEGFILNVPSNLRWGPLRLPLKRQHWIGVREVGGVYYNLDSKLRNPQPIGNPDELRKFLRQQLRGKNCELLLVVSEEVEAHQTWRSDG</sequence>
<keyword evidence="7" id="KW-0597">Phosphoprotein</keyword>
<reference evidence="23" key="1">
    <citation type="submission" date="2025-08" db="UniProtKB">
        <authorList>
            <consortium name="Ensembl"/>
        </authorList>
    </citation>
    <scope>IDENTIFICATION</scope>
</reference>
<evidence type="ECO:0000256" key="3">
    <source>
        <dbReference type="ARBA" id="ARBA00004514"/>
    </source>
</evidence>
<feature type="domain" description="Josephin" evidence="22">
    <location>
        <begin position="61"/>
        <end position="240"/>
    </location>
</feature>
<keyword evidence="11" id="KW-0832">Ubl conjugation</keyword>
<evidence type="ECO:0000256" key="1">
    <source>
        <dbReference type="ARBA" id="ARBA00000707"/>
    </source>
</evidence>
<evidence type="ECO:0000256" key="16">
    <source>
        <dbReference type="ARBA" id="ARBA00042189"/>
    </source>
</evidence>
<dbReference type="Proteomes" id="UP000265080">
    <property type="component" value="Unplaced"/>
</dbReference>
<keyword evidence="8" id="KW-0645">Protease</keyword>
<keyword evidence="9" id="KW-0833">Ubl conjugation pathway</keyword>
<dbReference type="GO" id="GO:0006508">
    <property type="term" value="P:proteolysis"/>
    <property type="evidence" value="ECO:0007669"/>
    <property type="project" value="UniProtKB-KW"/>
</dbReference>
<dbReference type="InterPro" id="IPR040053">
    <property type="entry name" value="JOSD1/2"/>
</dbReference>
<name>A0A3P8TVL0_AMPPE</name>
<comment type="subunit">
    <text evidence="14">Interacts with beta-actin/ACTB.</text>
</comment>
<feature type="region of interest" description="Disordered" evidence="21">
    <location>
        <begin position="28"/>
        <end position="60"/>
    </location>
</feature>
<dbReference type="GO" id="GO:0005886">
    <property type="term" value="C:plasma membrane"/>
    <property type="evidence" value="ECO:0007669"/>
    <property type="project" value="UniProtKB-SubCell"/>
</dbReference>
<evidence type="ECO:0000256" key="12">
    <source>
        <dbReference type="ARBA" id="ARBA00023136"/>
    </source>
</evidence>
<dbReference type="PANTHER" id="PTHR13291:SF1">
    <property type="entry name" value="JOSEPHIN-1"/>
    <property type="match status" value="1"/>
</dbReference>
<evidence type="ECO:0000256" key="10">
    <source>
        <dbReference type="ARBA" id="ARBA00022801"/>
    </source>
</evidence>
<feature type="active site" evidence="20">
    <location>
        <position position="192"/>
    </location>
</feature>